<dbReference type="AlphaFoldDB" id="A0AAE0G6E7"/>
<dbReference type="Proteomes" id="UP001190700">
    <property type="component" value="Unassembled WGS sequence"/>
</dbReference>
<feature type="domain" description="Plastid division protein CDP1-like IMS" evidence="1">
    <location>
        <begin position="6"/>
        <end position="34"/>
    </location>
</feature>
<dbReference type="InterPro" id="IPR025344">
    <property type="entry name" value="CDP1-like_IMS"/>
</dbReference>
<dbReference type="GO" id="GO:0009706">
    <property type="term" value="C:chloroplast inner membrane"/>
    <property type="evidence" value="ECO:0007669"/>
    <property type="project" value="TreeGrafter"/>
</dbReference>
<organism evidence="2 3">
    <name type="scientific">Cymbomonas tetramitiformis</name>
    <dbReference type="NCBI Taxonomy" id="36881"/>
    <lineage>
        <taxon>Eukaryota</taxon>
        <taxon>Viridiplantae</taxon>
        <taxon>Chlorophyta</taxon>
        <taxon>Pyramimonadophyceae</taxon>
        <taxon>Pyramimonadales</taxon>
        <taxon>Pyramimonadaceae</taxon>
        <taxon>Cymbomonas</taxon>
    </lineage>
</organism>
<evidence type="ECO:0000313" key="3">
    <source>
        <dbReference type="Proteomes" id="UP001190700"/>
    </source>
</evidence>
<comment type="caution">
    <text evidence="2">The sequence shown here is derived from an EMBL/GenBank/DDBJ whole genome shotgun (WGS) entry which is preliminary data.</text>
</comment>
<evidence type="ECO:0000313" key="2">
    <source>
        <dbReference type="EMBL" id="KAK3272426.1"/>
    </source>
</evidence>
<gene>
    <name evidence="2" type="ORF">CYMTET_19280</name>
</gene>
<proteinExistence type="predicted"/>
<name>A0AAE0G6E7_9CHLO</name>
<evidence type="ECO:0000259" key="1">
    <source>
        <dbReference type="Pfam" id="PF13355"/>
    </source>
</evidence>
<keyword evidence="3" id="KW-1185">Reference proteome</keyword>
<feature type="domain" description="Plastid division protein CDP1-like IMS" evidence="1">
    <location>
        <begin position="84"/>
        <end position="181"/>
    </location>
</feature>
<dbReference type="PANTHER" id="PTHR33925:SF1">
    <property type="entry name" value="PROTEIN ACCUMULATION AND REPLICATION OF CHLOROPLASTS 6, CHLOROPLASTIC"/>
    <property type="match status" value="1"/>
</dbReference>
<dbReference type="InterPro" id="IPR044685">
    <property type="entry name" value="CPD1-like"/>
</dbReference>
<reference evidence="2 3" key="1">
    <citation type="journal article" date="2015" name="Genome Biol. Evol.">
        <title>Comparative Genomics of a Bacterivorous Green Alga Reveals Evolutionary Causalities and Consequences of Phago-Mixotrophic Mode of Nutrition.</title>
        <authorList>
            <person name="Burns J.A."/>
            <person name="Paasch A."/>
            <person name="Narechania A."/>
            <person name="Kim E."/>
        </authorList>
    </citation>
    <scope>NUCLEOTIDE SEQUENCE [LARGE SCALE GENOMIC DNA]</scope>
    <source>
        <strain evidence="2 3">PLY_AMNH</strain>
    </source>
</reference>
<dbReference type="Pfam" id="PF13355">
    <property type="entry name" value="ARC6-like_IMS"/>
    <property type="match status" value="2"/>
</dbReference>
<sequence length="188" mass="20812">MSAETAKQLVESWQTIKAEALGSKHQASPIASMLPLQPRLASPQRFLRAHLLAWLVLAGNARCTGSPRGSGLWRAGLAPMKATQPAKIKMLDDILEGSMLAQWRARAQDVKQHGWLWEYTLLGLNIDSVKNVEAGKAVVKATLQEAAQLYERGRADDNDAYRSTYCAQYEMTWQAGRGWRISSGAVLY</sequence>
<accession>A0AAE0G6E7</accession>
<protein>
    <submittedName>
        <fullName evidence="2">Arc6-like protein</fullName>
    </submittedName>
</protein>
<dbReference type="GO" id="GO:0010020">
    <property type="term" value="P:chloroplast fission"/>
    <property type="evidence" value="ECO:0007669"/>
    <property type="project" value="TreeGrafter"/>
</dbReference>
<dbReference type="EMBL" id="LGRX02008973">
    <property type="protein sequence ID" value="KAK3272426.1"/>
    <property type="molecule type" value="Genomic_DNA"/>
</dbReference>
<dbReference type="PANTHER" id="PTHR33925">
    <property type="entry name" value="PLASTID DIVISION PROTEIN CDP1, CHLOROPLASTIC-RELATED"/>
    <property type="match status" value="1"/>
</dbReference>